<sequence length="1147" mass="122001">MKKKLTGKRLRKSAVSLALSMAMVCSTGAPAFAAGPVSNKAVNEAVKRATEGLSFSVGGAAYENGASIPWGATVKVEGTTDESTYSWKQDGEAIEGEESSIDISGKETVGHTYTVTETSEDGETTSEASFTVGKKEVKKLSFSDEKQTYDGKSHELSIKKIDGLDFSEEEFGTVIPEYSEDTVNAGTVTVTAGVNNKYYEGTAAGSYEIERASLTGKSPEVSVSGDFTYTGEPVVPGKSSVTVKVNGQILRDKDYTVEWSDNTKTTDTPKAVITGAEGGNYADSSEQVEVSGFKISAKADESLTADQTADLTYTGSALTPVLNVMSGDKELSGDTDYTVTYHKGETAEGDTVEPEELINAGTYTAQITGTGDYEGSKGSVTFTIAPKKVGEMTVKLEDESQDITYDGTEKKPGIKVTYEDGEEKTLEAADFSVEYKNNVNAAQADAEAAPTAAVTVGGGNYEYTGSDPLEVKYTIEACDISSYKVAFAEGAETSFVYNGKAQAPAAKDIIVKEGDDSTPLTSDDFTVKPEELKGTKAENGIKAVVEGAGNYKGTVAGETAEALTYNIIQKSISDVSIEGIQDKYRQKDDGSAIDEPEVVVKDGDTELVLDTDYTLEYQTEDGTKLENGAADLKNAGQYKLVITAKEGGNYKDSAEKSFEITAAVDISDEAVKGEVTTSYIYDGTAKKPAAEDIKLTDGKGSVIPKDAYRIRSYKNTTKAGDNASVTVEILDSCADYKGTKEIKFTIAPQDISENYSDKVTGLDAVTYNGSGQTPTVEVMGLTEEDYTVILNSGIEMLNAQTYDVEINGIGNYTGTIKKTFTVNPANAAGKLTVPYMLEDQVYTGSEIKPDVNLSAINEEDESTYPSVNRYADNVNTGMAVVYTDAVGNYTGTFVTVFKITAKDLRDAKITAADQTYTGGELKPAVTVTDGSRVLKAGTDYDTAYTGNINAGTAKVTVTGKGNYKGTAEKTFKISAKSIAGAKVTAADKTYTGKNLTTSVTVKDGSRTLKSGTDYTLSYKNNKNPGTATVTVTGKGNYAGSVSKTFKITVKVSKASLTSAKKTSKKGQLKIKWKKVSGATGYQVYAAQNKGFTKKVKKATIKSGKTASTTLKGLTKKKTYYVRIRATKKIAGKTYYGAWSTVKKTKTK</sequence>
<dbReference type="Proteomes" id="UP000635828">
    <property type="component" value="Unassembled WGS sequence"/>
</dbReference>
<reference evidence="3 4" key="1">
    <citation type="submission" date="2020-08" db="EMBL/GenBank/DDBJ databases">
        <title>Genome public.</title>
        <authorList>
            <person name="Liu C."/>
            <person name="Sun Q."/>
        </authorList>
    </citation>
    <scope>NUCLEOTIDE SEQUENCE [LARGE SCALE GENOMIC DNA]</scope>
    <source>
        <strain evidence="3 4">NSJ-7</strain>
    </source>
</reference>
<dbReference type="EMBL" id="JACOOS010000015">
    <property type="protein sequence ID" value="MBC5678370.1"/>
    <property type="molecule type" value="Genomic_DNA"/>
</dbReference>
<dbReference type="PROSITE" id="PS50853">
    <property type="entry name" value="FN3"/>
    <property type="match status" value="1"/>
</dbReference>
<feature type="signal peptide" evidence="1">
    <location>
        <begin position="1"/>
        <end position="33"/>
    </location>
</feature>
<dbReference type="Gene3D" id="2.60.40.10">
    <property type="entry name" value="Immunoglobulins"/>
    <property type="match status" value="1"/>
</dbReference>
<dbReference type="InterPro" id="IPR036116">
    <property type="entry name" value="FN3_sf"/>
</dbReference>
<keyword evidence="4" id="KW-1185">Reference proteome</keyword>
<evidence type="ECO:0000313" key="4">
    <source>
        <dbReference type="Proteomes" id="UP000635828"/>
    </source>
</evidence>
<name>A0ABR7FUU7_9FIRM</name>
<proteinExistence type="predicted"/>
<feature type="chain" id="PRO_5046225646" description="Fibronectin type-III domain-containing protein" evidence="1">
    <location>
        <begin position="34"/>
        <end position="1147"/>
    </location>
</feature>
<dbReference type="SUPFAM" id="SSF49265">
    <property type="entry name" value="Fibronectin type III"/>
    <property type="match status" value="1"/>
</dbReference>
<comment type="caution">
    <text evidence="3">The sequence shown here is derived from an EMBL/GenBank/DDBJ whole genome shotgun (WGS) entry which is preliminary data.</text>
</comment>
<keyword evidence="1" id="KW-0732">Signal</keyword>
<accession>A0ABR7FUU7</accession>
<evidence type="ECO:0000313" key="3">
    <source>
        <dbReference type="EMBL" id="MBC5678370.1"/>
    </source>
</evidence>
<gene>
    <name evidence="3" type="ORF">H8S22_12395</name>
</gene>
<organism evidence="3 4">
    <name type="scientific">Anaerostipes hominis</name>
    <name type="common">ex Liu et al. 2021</name>
    <dbReference type="NCBI Taxonomy" id="2763018"/>
    <lineage>
        <taxon>Bacteria</taxon>
        <taxon>Bacillati</taxon>
        <taxon>Bacillota</taxon>
        <taxon>Clostridia</taxon>
        <taxon>Lachnospirales</taxon>
        <taxon>Lachnospiraceae</taxon>
        <taxon>Anaerostipes</taxon>
    </lineage>
</organism>
<dbReference type="InterPro" id="IPR013783">
    <property type="entry name" value="Ig-like_fold"/>
</dbReference>
<dbReference type="RefSeq" id="WP_024728576.1">
    <property type="nucleotide sequence ID" value="NZ_JACOOS010000015.1"/>
</dbReference>
<dbReference type="InterPro" id="IPR003961">
    <property type="entry name" value="FN3_dom"/>
</dbReference>
<protein>
    <recommendedName>
        <fullName evidence="2">Fibronectin type-III domain-containing protein</fullName>
    </recommendedName>
</protein>
<evidence type="ECO:0000256" key="1">
    <source>
        <dbReference type="SAM" id="SignalP"/>
    </source>
</evidence>
<feature type="domain" description="Fibronectin type-III" evidence="2">
    <location>
        <begin position="1052"/>
        <end position="1147"/>
    </location>
</feature>
<evidence type="ECO:0000259" key="2">
    <source>
        <dbReference type="PROSITE" id="PS50853"/>
    </source>
</evidence>